<gene>
    <name evidence="1" type="ORF">SAMN06265827_14810</name>
</gene>
<protein>
    <submittedName>
        <fullName evidence="1">Uncharacterized protein</fullName>
    </submittedName>
</protein>
<sequence length="48" mass="5545">MKLIGKPDAGKPHVRFEEAGFGNLIWMRYCDTHRRKDEQTGKTNVILS</sequence>
<dbReference type="Proteomes" id="UP000219573">
    <property type="component" value="Unassembled WGS sequence"/>
</dbReference>
<evidence type="ECO:0000313" key="1">
    <source>
        <dbReference type="EMBL" id="SNY47217.1"/>
    </source>
</evidence>
<keyword evidence="2" id="KW-1185">Reference proteome</keyword>
<name>A0A285IHF1_9FIRM</name>
<organism evidence="1 2">
    <name type="scientific">Orenia metallireducens</name>
    <dbReference type="NCBI Taxonomy" id="1413210"/>
    <lineage>
        <taxon>Bacteria</taxon>
        <taxon>Bacillati</taxon>
        <taxon>Bacillota</taxon>
        <taxon>Clostridia</taxon>
        <taxon>Halanaerobiales</taxon>
        <taxon>Halobacteroidaceae</taxon>
        <taxon>Orenia</taxon>
    </lineage>
</organism>
<dbReference type="AlphaFoldDB" id="A0A285IHF1"/>
<proteinExistence type="predicted"/>
<accession>A0A285IHF1</accession>
<reference evidence="2" key="1">
    <citation type="submission" date="2017-09" db="EMBL/GenBank/DDBJ databases">
        <authorList>
            <person name="Varghese N."/>
            <person name="Submissions S."/>
        </authorList>
    </citation>
    <scope>NUCLEOTIDE SEQUENCE [LARGE SCALE GENOMIC DNA]</scope>
    <source>
        <strain evidence="2">MSL47</strain>
    </source>
</reference>
<dbReference type="EMBL" id="OBDZ01000048">
    <property type="protein sequence ID" value="SNY47217.1"/>
    <property type="molecule type" value="Genomic_DNA"/>
</dbReference>
<evidence type="ECO:0000313" key="2">
    <source>
        <dbReference type="Proteomes" id="UP000219573"/>
    </source>
</evidence>